<evidence type="ECO:0000313" key="2">
    <source>
        <dbReference type="EMBL" id="RSH86315.1"/>
    </source>
</evidence>
<sequence length="354" mass="40324">MIGLGHELSPTEHEALGLKRASSWTESKPRYIWPKPCYQCKDKGRNCVVQPLTAGSKKGLYLIEKRCEGCGSKGGARKACGTTSGTSGERQYRWLRTGVFVLEEVPRRERGGKKLDNPRTENGEPGWTFEDSKRARQSQDSWVNRSGSLSPDPRYRSNYQASRDRDYTPRRGHSDIDEYPHKAARERYYRDSLSRPLRHDDDEERSVRHGRERESLHDDYERPARHRYKRELVSDQSNASHEIVTGAATRSSCDSRVPERRHEEDHAAEELVPTATNLPSTNYYHAHLDPRVNRNLHRRSSVVEAQSKPRALAVPLDTDNAEPRATTSTSQPFFIADIADRARSETMKGPVASS</sequence>
<dbReference type="EMBL" id="RSCE01000002">
    <property type="protein sequence ID" value="RSH86315.1"/>
    <property type="molecule type" value="Genomic_DNA"/>
</dbReference>
<evidence type="ECO:0000313" key="3">
    <source>
        <dbReference type="Proteomes" id="UP000279236"/>
    </source>
</evidence>
<reference evidence="2 3" key="1">
    <citation type="submission" date="2018-11" db="EMBL/GenBank/DDBJ databases">
        <title>Genome sequence of Apiotrichum porosum DSM 27194.</title>
        <authorList>
            <person name="Aliyu H."/>
            <person name="Gorte O."/>
            <person name="Ochsenreither K."/>
        </authorList>
    </citation>
    <scope>NUCLEOTIDE SEQUENCE [LARGE SCALE GENOMIC DNA]</scope>
    <source>
        <strain evidence="2 3">DSM 27194</strain>
    </source>
</reference>
<feature type="region of interest" description="Disordered" evidence="1">
    <location>
        <begin position="109"/>
        <end position="224"/>
    </location>
</feature>
<dbReference type="Proteomes" id="UP000279236">
    <property type="component" value="Unassembled WGS sequence"/>
</dbReference>
<keyword evidence="3" id="KW-1185">Reference proteome</keyword>
<comment type="caution">
    <text evidence="2">The sequence shown here is derived from an EMBL/GenBank/DDBJ whole genome shotgun (WGS) entry which is preliminary data.</text>
</comment>
<evidence type="ECO:0000256" key="1">
    <source>
        <dbReference type="SAM" id="MobiDB-lite"/>
    </source>
</evidence>
<feature type="compositionally biased region" description="Basic and acidic residues" evidence="1">
    <location>
        <begin position="109"/>
        <end position="122"/>
    </location>
</feature>
<proteinExistence type="predicted"/>
<name>A0A427Y5F6_9TREE</name>
<feature type="compositionally biased region" description="Polar residues" evidence="1">
    <location>
        <begin position="138"/>
        <end position="149"/>
    </location>
</feature>
<gene>
    <name evidence="2" type="ORF">EHS24_004559</name>
</gene>
<evidence type="ECO:0008006" key="4">
    <source>
        <dbReference type="Google" id="ProtNLM"/>
    </source>
</evidence>
<dbReference type="RefSeq" id="XP_028479100.1">
    <property type="nucleotide sequence ID" value="XM_028620128.1"/>
</dbReference>
<organism evidence="2 3">
    <name type="scientific">Apiotrichum porosum</name>
    <dbReference type="NCBI Taxonomy" id="105984"/>
    <lineage>
        <taxon>Eukaryota</taxon>
        <taxon>Fungi</taxon>
        <taxon>Dikarya</taxon>
        <taxon>Basidiomycota</taxon>
        <taxon>Agaricomycotina</taxon>
        <taxon>Tremellomycetes</taxon>
        <taxon>Trichosporonales</taxon>
        <taxon>Trichosporonaceae</taxon>
        <taxon>Apiotrichum</taxon>
    </lineage>
</organism>
<accession>A0A427Y5F6</accession>
<dbReference type="AlphaFoldDB" id="A0A427Y5F6"/>
<feature type="compositionally biased region" description="Basic and acidic residues" evidence="1">
    <location>
        <begin position="162"/>
        <end position="223"/>
    </location>
</feature>
<dbReference type="GeneID" id="39589102"/>
<protein>
    <recommendedName>
        <fullName evidence="4">Stc1 domain-containing protein</fullName>
    </recommendedName>
</protein>